<evidence type="ECO:0000313" key="8">
    <source>
        <dbReference type="Proteomes" id="UP000283762"/>
    </source>
</evidence>
<keyword evidence="4" id="KW-0281">Fimbrium</keyword>
<evidence type="ECO:0000259" key="6">
    <source>
        <dbReference type="Pfam" id="PF06321"/>
    </source>
</evidence>
<dbReference type="GO" id="GO:0009289">
    <property type="term" value="C:pilus"/>
    <property type="evidence" value="ECO:0007669"/>
    <property type="project" value="UniProtKB-SubCell"/>
</dbReference>
<dbReference type="Proteomes" id="UP000283762">
    <property type="component" value="Unassembled WGS sequence"/>
</dbReference>
<dbReference type="EMBL" id="QRHJ01000128">
    <property type="protein sequence ID" value="RHF67183.1"/>
    <property type="molecule type" value="Genomic_DNA"/>
</dbReference>
<comment type="subcellular location">
    <subcellularLocation>
        <location evidence="1">Fimbrium</location>
    </subcellularLocation>
</comment>
<evidence type="ECO:0000313" key="7">
    <source>
        <dbReference type="EMBL" id="RHF67183.1"/>
    </source>
</evidence>
<evidence type="ECO:0000256" key="4">
    <source>
        <dbReference type="ARBA" id="ARBA00023263"/>
    </source>
</evidence>
<protein>
    <recommendedName>
        <fullName evidence="6">Major fimbrial subunit protein N-terminal domain-containing protein</fullName>
    </recommendedName>
</protein>
<dbReference type="RefSeq" id="WP_374938938.1">
    <property type="nucleotide sequence ID" value="NZ_QRHJ01000128.1"/>
</dbReference>
<dbReference type="Pfam" id="PF06321">
    <property type="entry name" value="P_gingi_FimA"/>
    <property type="match status" value="1"/>
</dbReference>
<comment type="similarity">
    <text evidence="2">Belongs to the bacteroidetes fimbrillin superfamily. FimA/Mfa1 family.</text>
</comment>
<reference evidence="7 8" key="1">
    <citation type="submission" date="2018-08" db="EMBL/GenBank/DDBJ databases">
        <title>A genome reference for cultivated species of the human gut microbiota.</title>
        <authorList>
            <person name="Zou Y."/>
            <person name="Xue W."/>
            <person name="Luo G."/>
        </authorList>
    </citation>
    <scope>NUCLEOTIDE SEQUENCE [LARGE SCALE GENOMIC DNA]</scope>
    <source>
        <strain evidence="7 8">AM25-16</strain>
    </source>
</reference>
<proteinExistence type="inferred from homology"/>
<dbReference type="AlphaFoldDB" id="A0A414PH15"/>
<dbReference type="Gene3D" id="2.60.40.2580">
    <property type="match status" value="1"/>
</dbReference>
<accession>A0A414PH15</accession>
<gene>
    <name evidence="7" type="ORF">DW668_18830</name>
</gene>
<name>A0A414PH15_BACSE</name>
<sequence>MSISTSFRLKVLTALSLTTVLLIQAVICTSCQQDACIKDAKEASAIIYLHVKSEQQTDATTRVEENLIKDLHILIYDSNGNLIGQKYTTNSTVTINTHSAT</sequence>
<organism evidence="7 8">
    <name type="scientific">Bacteroides stercoris</name>
    <dbReference type="NCBI Taxonomy" id="46506"/>
    <lineage>
        <taxon>Bacteria</taxon>
        <taxon>Pseudomonadati</taxon>
        <taxon>Bacteroidota</taxon>
        <taxon>Bacteroidia</taxon>
        <taxon>Bacteroidales</taxon>
        <taxon>Bacteroidaceae</taxon>
        <taxon>Bacteroides</taxon>
    </lineage>
</organism>
<evidence type="ECO:0000256" key="2">
    <source>
        <dbReference type="ARBA" id="ARBA00006011"/>
    </source>
</evidence>
<feature type="signal peptide" evidence="5">
    <location>
        <begin position="1"/>
        <end position="25"/>
    </location>
</feature>
<feature type="domain" description="Major fimbrial subunit protein N-terminal" evidence="6">
    <location>
        <begin position="54"/>
        <end position="92"/>
    </location>
</feature>
<dbReference type="InterPro" id="IPR029141">
    <property type="entry name" value="FimA_N"/>
</dbReference>
<evidence type="ECO:0000256" key="3">
    <source>
        <dbReference type="ARBA" id="ARBA00022729"/>
    </source>
</evidence>
<feature type="chain" id="PRO_5019514165" description="Major fimbrial subunit protein N-terminal domain-containing protein" evidence="5">
    <location>
        <begin position="26"/>
        <end position="101"/>
    </location>
</feature>
<evidence type="ECO:0000256" key="1">
    <source>
        <dbReference type="ARBA" id="ARBA00004561"/>
    </source>
</evidence>
<comment type="caution">
    <text evidence="7">The sequence shown here is derived from an EMBL/GenBank/DDBJ whole genome shotgun (WGS) entry which is preliminary data.</text>
</comment>
<evidence type="ECO:0000256" key="5">
    <source>
        <dbReference type="SAM" id="SignalP"/>
    </source>
</evidence>
<feature type="non-terminal residue" evidence="7">
    <location>
        <position position="101"/>
    </location>
</feature>
<keyword evidence="3 5" id="KW-0732">Signal</keyword>